<feature type="domain" description="CoA carboxyltransferase N-terminal" evidence="1">
    <location>
        <begin position="22"/>
        <end position="273"/>
    </location>
</feature>
<feature type="domain" description="CoA carboxyltransferase C-terminal" evidence="2">
    <location>
        <begin position="283"/>
        <end position="540"/>
    </location>
</feature>
<proteinExistence type="predicted"/>
<dbReference type="RefSeq" id="WP_311611718.1">
    <property type="nucleotide sequence ID" value="NZ_JAVRFI010000009.1"/>
</dbReference>
<dbReference type="SUPFAM" id="SSF52096">
    <property type="entry name" value="ClpP/crotonase"/>
    <property type="match status" value="2"/>
</dbReference>
<evidence type="ECO:0000313" key="4">
    <source>
        <dbReference type="Proteomes" id="UP001180531"/>
    </source>
</evidence>
<evidence type="ECO:0000313" key="3">
    <source>
        <dbReference type="EMBL" id="MDT0450736.1"/>
    </source>
</evidence>
<dbReference type="PANTHER" id="PTHR22855">
    <property type="entry name" value="ACETYL, PROPIONYL, PYRUVATE, AND GLUTACONYL CARBOXYLASE-RELATED"/>
    <property type="match status" value="1"/>
</dbReference>
<comment type="caution">
    <text evidence="3">The sequence shown here is derived from an EMBL/GenBank/DDBJ whole genome shotgun (WGS) entry which is preliminary data.</text>
</comment>
<dbReference type="InterPro" id="IPR034733">
    <property type="entry name" value="AcCoA_carboxyl_beta"/>
</dbReference>
<accession>A0ABU2SQ33</accession>
<dbReference type="InterPro" id="IPR011763">
    <property type="entry name" value="COA_CT_C"/>
</dbReference>
<dbReference type="Gene3D" id="3.90.226.10">
    <property type="entry name" value="2-enoyl-CoA Hydratase, Chain A, domain 1"/>
    <property type="match status" value="2"/>
</dbReference>
<dbReference type="EMBL" id="JAVRFI010000009">
    <property type="protein sequence ID" value="MDT0450736.1"/>
    <property type="molecule type" value="Genomic_DNA"/>
</dbReference>
<dbReference type="InterPro" id="IPR029045">
    <property type="entry name" value="ClpP/crotonase-like_dom_sf"/>
</dbReference>
<reference evidence="3" key="1">
    <citation type="submission" date="2024-05" db="EMBL/GenBank/DDBJ databases">
        <title>30 novel species of actinomycetes from the DSMZ collection.</title>
        <authorList>
            <person name="Nouioui I."/>
        </authorList>
    </citation>
    <scope>NUCLEOTIDE SEQUENCE</scope>
    <source>
        <strain evidence="3">DSM 40473</strain>
    </source>
</reference>
<sequence>MTVLPSALDPASPDHAANRAAMLARLAEVEAEHAKAVEGGGEKYTARHRARGKLLARERVELLLDPDTPFLELSPLAGWGSDYTVGASIVTGIGVVEGVECLITANDPTVRGGASNPWTLKKALRANEIARANRLPVISLVESGGADLPSQKEIFIPGGALFRDLTRLSAAGIPTIAVVLGNSTAGGAYVPGMSDHVIMVKERAKVFLGGPPLVRMATGEESDDESLGGAAMHARTSGLADHFAVDERDALRQARRIVARLNHRKAHPGPPPSSVVPPLPPLPPLYDEEELLGVVPDDLKVPFDPREVIARIVDGSDFDEFKPLYGPSLVTGWARLHGWPVGVLANAQGVLFSAESQKAAQFIQLANQRDTPLIFLHNTTGYMVGRAYEQGGIIKHGAMMINAVSNSRVPHLSVLMGASYGAGHYGMCGRAYDPRFLFAWPSAKSAVMGPQQLAGVLSIVARASAAAKGTPYDEDADAALRAMVEERIEAESLPLFLSGRLYDDGVIDPRDTRTVLGICLSAAHGAPVEGARGGFGVFRM</sequence>
<dbReference type="PROSITE" id="PS50989">
    <property type="entry name" value="COA_CT_CTER"/>
    <property type="match status" value="1"/>
</dbReference>
<dbReference type="PANTHER" id="PTHR22855:SF46">
    <property type="entry name" value="METHYLCROTONOYL-COA CARBOXYLASE"/>
    <property type="match status" value="1"/>
</dbReference>
<keyword evidence="4" id="KW-1185">Reference proteome</keyword>
<dbReference type="PROSITE" id="PS50980">
    <property type="entry name" value="COA_CT_NTER"/>
    <property type="match status" value="1"/>
</dbReference>
<keyword evidence="3" id="KW-0808">Transferase</keyword>
<dbReference type="Pfam" id="PF01039">
    <property type="entry name" value="Carboxyl_trans"/>
    <property type="match status" value="1"/>
</dbReference>
<organism evidence="3 4">
    <name type="scientific">Streptomyces hesseae</name>
    <dbReference type="NCBI Taxonomy" id="3075519"/>
    <lineage>
        <taxon>Bacteria</taxon>
        <taxon>Bacillati</taxon>
        <taxon>Actinomycetota</taxon>
        <taxon>Actinomycetes</taxon>
        <taxon>Kitasatosporales</taxon>
        <taxon>Streptomycetaceae</taxon>
        <taxon>Streptomyces</taxon>
    </lineage>
</organism>
<dbReference type="InterPro" id="IPR045190">
    <property type="entry name" value="MCCB/AccD1-like"/>
</dbReference>
<protein>
    <submittedName>
        <fullName evidence="3">Carboxyl transferase domain-containing protein</fullName>
    </submittedName>
</protein>
<evidence type="ECO:0000259" key="1">
    <source>
        <dbReference type="PROSITE" id="PS50980"/>
    </source>
</evidence>
<evidence type="ECO:0000259" key="2">
    <source>
        <dbReference type="PROSITE" id="PS50989"/>
    </source>
</evidence>
<dbReference type="Proteomes" id="UP001180531">
    <property type="component" value="Unassembled WGS sequence"/>
</dbReference>
<dbReference type="InterPro" id="IPR011762">
    <property type="entry name" value="COA_CT_N"/>
</dbReference>
<name>A0ABU2SQ33_9ACTN</name>
<dbReference type="GO" id="GO:0016740">
    <property type="term" value="F:transferase activity"/>
    <property type="evidence" value="ECO:0007669"/>
    <property type="project" value="UniProtKB-KW"/>
</dbReference>
<gene>
    <name evidence="3" type="ORF">RM609_16865</name>
</gene>